<dbReference type="OrthoDB" id="10420940at2759"/>
<dbReference type="Proteomes" id="UP000095284">
    <property type="component" value="Unplaced"/>
</dbReference>
<accession>A0A1I7RMJ1</accession>
<dbReference type="WBParaSite" id="BXY_0192600.1">
    <property type="protein sequence ID" value="BXY_0192600.1"/>
    <property type="gene ID" value="BXY_0192600"/>
</dbReference>
<name>A0A1I7RMJ1_BURXY</name>
<dbReference type="Proteomes" id="UP000659654">
    <property type="component" value="Unassembled WGS sequence"/>
</dbReference>
<keyword evidence="5" id="KW-1185">Reference proteome</keyword>
<feature type="transmembrane region" description="Helical" evidence="1">
    <location>
        <begin position="114"/>
        <end position="132"/>
    </location>
</feature>
<feature type="transmembrane region" description="Helical" evidence="1">
    <location>
        <begin position="7"/>
        <end position="31"/>
    </location>
</feature>
<sequence length="252" mass="29659">MRRFHDGITLLWFLCILKLFVASVTIAVYFFIDCELVVDHEHWSHLAIFVLQTVLLYTAVKTFYYSIRLSLISLFPPSNIVHIYLLFYLLLTITSLLGILYRKDTLPEVKYLEIWFAVLLTFCLVKIAEGAASKWQLSRFKAYLSLQNTLANVEITDGFVYLNYQFLFANRAFGRKYRNDSTLESTLIYEYVRLRRYSNLLQRIGSTSSMPAKLMIHNDLLGEITNHINFLLLKDRSLKRFDQLTDYQLLEM</sequence>
<reference evidence="3" key="2">
    <citation type="submission" date="2020-08" db="EMBL/GenBank/DDBJ databases">
        <authorList>
            <person name="Kikuchi T."/>
        </authorList>
    </citation>
    <scope>NUCLEOTIDE SEQUENCE</scope>
    <source>
        <strain evidence="2">Ka4C1</strain>
    </source>
</reference>
<keyword evidence="1" id="KW-1133">Transmembrane helix</keyword>
<dbReference type="EMBL" id="CAJFDI010000004">
    <property type="protein sequence ID" value="CAD5228095.1"/>
    <property type="molecule type" value="Genomic_DNA"/>
</dbReference>
<evidence type="ECO:0000313" key="3">
    <source>
        <dbReference type="EMBL" id="CAG9118544.1"/>
    </source>
</evidence>
<proteinExistence type="predicted"/>
<dbReference type="Proteomes" id="UP000582659">
    <property type="component" value="Unassembled WGS sequence"/>
</dbReference>
<feature type="transmembrane region" description="Helical" evidence="1">
    <location>
        <begin position="43"/>
        <end position="60"/>
    </location>
</feature>
<feature type="transmembrane region" description="Helical" evidence="1">
    <location>
        <begin position="81"/>
        <end position="102"/>
    </location>
</feature>
<evidence type="ECO:0000313" key="5">
    <source>
        <dbReference type="Proteomes" id="UP000659654"/>
    </source>
</evidence>
<keyword evidence="1" id="KW-0472">Membrane</keyword>
<protein>
    <submittedName>
        <fullName evidence="2">(pine wood nematode) hypothetical protein</fullName>
    </submittedName>
</protein>
<keyword evidence="1" id="KW-0812">Transmembrane</keyword>
<dbReference type="EMBL" id="CAJFCV020000004">
    <property type="protein sequence ID" value="CAG9118544.1"/>
    <property type="molecule type" value="Genomic_DNA"/>
</dbReference>
<organism evidence="4 6">
    <name type="scientific">Bursaphelenchus xylophilus</name>
    <name type="common">Pinewood nematode worm</name>
    <name type="synonym">Aphelenchoides xylophilus</name>
    <dbReference type="NCBI Taxonomy" id="6326"/>
    <lineage>
        <taxon>Eukaryota</taxon>
        <taxon>Metazoa</taxon>
        <taxon>Ecdysozoa</taxon>
        <taxon>Nematoda</taxon>
        <taxon>Chromadorea</taxon>
        <taxon>Rhabditida</taxon>
        <taxon>Tylenchina</taxon>
        <taxon>Tylenchomorpha</taxon>
        <taxon>Aphelenchoidea</taxon>
        <taxon>Aphelenchoididae</taxon>
        <taxon>Bursaphelenchus</taxon>
    </lineage>
</organism>
<evidence type="ECO:0000313" key="4">
    <source>
        <dbReference type="Proteomes" id="UP000095284"/>
    </source>
</evidence>
<reference evidence="6" key="1">
    <citation type="submission" date="2016-11" db="UniProtKB">
        <authorList>
            <consortium name="WormBaseParasite"/>
        </authorList>
    </citation>
    <scope>IDENTIFICATION</scope>
</reference>
<evidence type="ECO:0000313" key="6">
    <source>
        <dbReference type="WBParaSite" id="BXY_0192600.1"/>
    </source>
</evidence>
<evidence type="ECO:0000256" key="1">
    <source>
        <dbReference type="SAM" id="Phobius"/>
    </source>
</evidence>
<evidence type="ECO:0000313" key="2">
    <source>
        <dbReference type="EMBL" id="CAD5228095.1"/>
    </source>
</evidence>
<dbReference type="AlphaFoldDB" id="A0A1I7RMJ1"/>
<gene>
    <name evidence="2" type="ORF">BXYJ_LOCUS10273</name>
</gene>